<evidence type="ECO:0000256" key="2">
    <source>
        <dbReference type="ARBA" id="ARBA00022801"/>
    </source>
</evidence>
<dbReference type="GO" id="GO:0019120">
    <property type="term" value="F:hydrolase activity, acting on acid halide bonds, in C-halide compounds"/>
    <property type="evidence" value="ECO:0007669"/>
    <property type="project" value="InterPro"/>
</dbReference>
<evidence type="ECO:0000313" key="3">
    <source>
        <dbReference type="EMBL" id="SFR92300.1"/>
    </source>
</evidence>
<dbReference type="InterPro" id="IPR051540">
    <property type="entry name" value="S-2-haloacid_dehalogenase"/>
</dbReference>
<dbReference type="PANTHER" id="PTHR43316:SF3">
    <property type="entry name" value="HALOACID DEHALOGENASE, TYPE II (AFU_ORTHOLOGUE AFUA_2G07750)-RELATED"/>
    <property type="match status" value="1"/>
</dbReference>
<keyword evidence="4" id="KW-1185">Reference proteome</keyword>
<accession>A0A1I6KN27</accession>
<evidence type="ECO:0000313" key="4">
    <source>
        <dbReference type="Proteomes" id="UP000199062"/>
    </source>
</evidence>
<dbReference type="InterPro" id="IPR006328">
    <property type="entry name" value="2-HAD"/>
</dbReference>
<gene>
    <name evidence="3" type="ORF">SAMN05216559_1042</name>
</gene>
<dbReference type="SFLD" id="SFLDG01129">
    <property type="entry name" value="C1.5:_HAD__Beta-PGM__Phosphata"/>
    <property type="match status" value="1"/>
</dbReference>
<dbReference type="Pfam" id="PF00702">
    <property type="entry name" value="Hydrolase"/>
    <property type="match status" value="1"/>
</dbReference>
<reference evidence="3 4" key="1">
    <citation type="submission" date="2016-10" db="EMBL/GenBank/DDBJ databases">
        <authorList>
            <person name="de Groot N.N."/>
        </authorList>
    </citation>
    <scope>NUCLEOTIDE SEQUENCE [LARGE SCALE GENOMIC DNA]</scope>
    <source>
        <strain evidence="3 4">CGMCC 1.10457</strain>
    </source>
</reference>
<organism evidence="3 4">
    <name type="scientific">Halomicrobium zhouii</name>
    <dbReference type="NCBI Taxonomy" id="767519"/>
    <lineage>
        <taxon>Archaea</taxon>
        <taxon>Methanobacteriati</taxon>
        <taxon>Methanobacteriota</taxon>
        <taxon>Stenosarchaea group</taxon>
        <taxon>Halobacteria</taxon>
        <taxon>Halobacteriales</taxon>
        <taxon>Haloarculaceae</taxon>
        <taxon>Halomicrobium</taxon>
    </lineage>
</organism>
<comment type="similarity">
    <text evidence="1">Belongs to the HAD-like hydrolase superfamily. S-2-haloalkanoic acid dehalogenase family.</text>
</comment>
<dbReference type="Proteomes" id="UP000199062">
    <property type="component" value="Unassembled WGS sequence"/>
</dbReference>
<dbReference type="AlphaFoldDB" id="A0A1I6KN27"/>
<dbReference type="InterPro" id="IPR006439">
    <property type="entry name" value="HAD-SF_hydro_IA"/>
</dbReference>
<evidence type="ECO:0000256" key="1">
    <source>
        <dbReference type="ARBA" id="ARBA00008106"/>
    </source>
</evidence>
<dbReference type="Gene3D" id="3.40.50.1000">
    <property type="entry name" value="HAD superfamily/HAD-like"/>
    <property type="match status" value="1"/>
</dbReference>
<dbReference type="OrthoDB" id="316978at2157"/>
<sequence length="227" mass="25138">MTFDPDAVDVVAFDSYGTIVDVTTVEEPLADYVDDPAALASLWRERSLTYAMVGNAIDEYHAFFDLIEHALEYALAARGVDLSAEEKADLLQTYHDLDVFDDVHEGLDRLRAGGYDCYVVSNGNREMLDSLIDFADLGDRIERTFSADDVERFKPEPAIYRHAAAEIGAPVENVAFAAAGWWDVPGAVTAGMQGVWVNRQETRWGPYETEPDLTVSTFTELADELGV</sequence>
<dbReference type="SUPFAM" id="SSF56784">
    <property type="entry name" value="HAD-like"/>
    <property type="match status" value="1"/>
</dbReference>
<dbReference type="InterPro" id="IPR036412">
    <property type="entry name" value="HAD-like_sf"/>
</dbReference>
<dbReference type="PRINTS" id="PR00413">
    <property type="entry name" value="HADHALOGNASE"/>
</dbReference>
<protein>
    <submittedName>
        <fullName evidence="3">2-haloacid dehalogenase</fullName>
    </submittedName>
</protein>
<proteinExistence type="inferred from homology"/>
<dbReference type="Gene3D" id="1.10.150.240">
    <property type="entry name" value="Putative phosphatase, domain 2"/>
    <property type="match status" value="1"/>
</dbReference>
<keyword evidence="2" id="KW-0378">Hydrolase</keyword>
<dbReference type="STRING" id="767519.SAMN05216559_1042"/>
<dbReference type="NCBIfam" id="TIGR01428">
    <property type="entry name" value="HAD_type_II"/>
    <property type="match status" value="1"/>
</dbReference>
<dbReference type="RefSeq" id="WP_089814515.1">
    <property type="nucleotide sequence ID" value="NZ_FOZK01000001.1"/>
</dbReference>
<dbReference type="EMBL" id="FOZK01000001">
    <property type="protein sequence ID" value="SFR92300.1"/>
    <property type="molecule type" value="Genomic_DNA"/>
</dbReference>
<dbReference type="InterPro" id="IPR023214">
    <property type="entry name" value="HAD_sf"/>
</dbReference>
<dbReference type="NCBIfam" id="TIGR01493">
    <property type="entry name" value="HAD-SF-IA-v2"/>
    <property type="match status" value="1"/>
</dbReference>
<dbReference type="SFLD" id="SFLDS00003">
    <property type="entry name" value="Haloacid_Dehalogenase"/>
    <property type="match status" value="1"/>
</dbReference>
<dbReference type="InterPro" id="IPR023198">
    <property type="entry name" value="PGP-like_dom2"/>
</dbReference>
<dbReference type="PANTHER" id="PTHR43316">
    <property type="entry name" value="HYDROLASE, HALOACID DELAHOGENASE-RELATED"/>
    <property type="match status" value="1"/>
</dbReference>
<name>A0A1I6KN27_9EURY</name>